<name>A0A7R8X815_9CRUS</name>
<protein>
    <recommendedName>
        <fullName evidence="6">Protein GAMETE EXPRESSED 1</fullName>
    </recommendedName>
</protein>
<feature type="chain" id="PRO_5036209057" description="Protein GAMETE EXPRESSED 1" evidence="3">
    <location>
        <begin position="27"/>
        <end position="549"/>
    </location>
</feature>
<keyword evidence="5" id="KW-1185">Reference proteome</keyword>
<dbReference type="EMBL" id="LR899763">
    <property type="protein sequence ID" value="CAD7242290.1"/>
    <property type="molecule type" value="Genomic_DNA"/>
</dbReference>
<gene>
    <name evidence="4" type="ORF">DSTB1V02_LOCUS2261</name>
</gene>
<keyword evidence="2" id="KW-1133">Transmembrane helix</keyword>
<dbReference type="InterPro" id="IPR040346">
    <property type="entry name" value="GEX1/Brambleberry"/>
</dbReference>
<evidence type="ECO:0000313" key="4">
    <source>
        <dbReference type="EMBL" id="CAD7242290.1"/>
    </source>
</evidence>
<accession>A0A7R8X815</accession>
<feature type="transmembrane region" description="Helical" evidence="2">
    <location>
        <begin position="316"/>
        <end position="337"/>
    </location>
</feature>
<keyword evidence="3" id="KW-0732">Signal</keyword>
<feature type="signal peptide" evidence="3">
    <location>
        <begin position="1"/>
        <end position="26"/>
    </location>
</feature>
<evidence type="ECO:0000256" key="2">
    <source>
        <dbReference type="SAM" id="Phobius"/>
    </source>
</evidence>
<dbReference type="AlphaFoldDB" id="A0A7R8X815"/>
<evidence type="ECO:0000256" key="1">
    <source>
        <dbReference type="SAM" id="MobiDB-lite"/>
    </source>
</evidence>
<evidence type="ECO:0008006" key="6">
    <source>
        <dbReference type="Google" id="ProtNLM"/>
    </source>
</evidence>
<feature type="region of interest" description="Disordered" evidence="1">
    <location>
        <begin position="393"/>
        <end position="414"/>
    </location>
</feature>
<evidence type="ECO:0000313" key="5">
    <source>
        <dbReference type="Proteomes" id="UP000677054"/>
    </source>
</evidence>
<keyword evidence="2" id="KW-0812">Transmembrane</keyword>
<dbReference type="EMBL" id="CAJPEV010000246">
    <property type="protein sequence ID" value="CAG0882914.1"/>
    <property type="molecule type" value="Genomic_DNA"/>
</dbReference>
<feature type="compositionally biased region" description="Acidic residues" evidence="1">
    <location>
        <begin position="405"/>
        <end position="414"/>
    </location>
</feature>
<dbReference type="OrthoDB" id="377549at2759"/>
<proteinExistence type="predicted"/>
<feature type="region of interest" description="Disordered" evidence="1">
    <location>
        <begin position="447"/>
        <end position="486"/>
    </location>
</feature>
<feature type="transmembrane region" description="Helical" evidence="2">
    <location>
        <begin position="275"/>
        <end position="296"/>
    </location>
</feature>
<keyword evidence="2" id="KW-0472">Membrane</keyword>
<evidence type="ECO:0000256" key="3">
    <source>
        <dbReference type="SAM" id="SignalP"/>
    </source>
</evidence>
<reference evidence="4" key="1">
    <citation type="submission" date="2020-11" db="EMBL/GenBank/DDBJ databases">
        <authorList>
            <person name="Tran Van P."/>
        </authorList>
    </citation>
    <scope>NUCLEOTIDE SEQUENCE</scope>
</reference>
<organism evidence="4">
    <name type="scientific">Darwinula stevensoni</name>
    <dbReference type="NCBI Taxonomy" id="69355"/>
    <lineage>
        <taxon>Eukaryota</taxon>
        <taxon>Metazoa</taxon>
        <taxon>Ecdysozoa</taxon>
        <taxon>Arthropoda</taxon>
        <taxon>Crustacea</taxon>
        <taxon>Oligostraca</taxon>
        <taxon>Ostracoda</taxon>
        <taxon>Podocopa</taxon>
        <taxon>Podocopida</taxon>
        <taxon>Darwinulocopina</taxon>
        <taxon>Darwinuloidea</taxon>
        <taxon>Darwinulidae</taxon>
        <taxon>Darwinula</taxon>
    </lineage>
</organism>
<sequence>MGPHLKCPAMVLLLAGLGPFFTESVAQLDHKLDELAVEEGRREYTSLIEETKYPRYGACWLEAIEYLHEGCRTLTDESQSRVALKFANCFLLKTGQIVYPCEDDQEIRDCTQHMSDKAYATFNNFFTHTRSLCQFLQSQKWQTMTEDVISRLSLTSAEVSHRVSETNERLKQSNELQGELLNKQKEAFQSLSKLHEEEERMQQHMQMFVIGFKEFRWQTSDEQRSIVLSLLDRLTKLQNFVLGEVSTFSTIVYYITAFVLCFFLTSTPRTAAARFWLYLILTGNAFLELSLSSYIIERGGDMGLDAQMVSDSRHYRVWLLRKAMLTVCSVVLGTLAYKFKDLNAVNHQLIRELYKQNEEIKKHLSSYISLVTAKPVEHGAAFRQQANRDWTDAVCGTDDSRDLDSDSDDSEAESDLTYYPAAIGWKDDNDSDDASYISEIDAEELSSIKANSSMPEEKDEADHPDISVVSKSPRRLKQTPKSTPCQRYNLRERRKDIDYSSNSSLAQESPGKFYHLIKQMEKRTQKTSSLLRQALMNQTLENAILSDED</sequence>
<dbReference type="Proteomes" id="UP000677054">
    <property type="component" value="Unassembled WGS sequence"/>
</dbReference>
<dbReference type="PANTHER" id="PTHR33538:SF2">
    <property type="entry name" value="PROTEIN GAMETE EXPRESSED 1"/>
    <property type="match status" value="1"/>
</dbReference>
<dbReference type="PANTHER" id="PTHR33538">
    <property type="entry name" value="PROTEIN GAMETE EXPRESSED 1"/>
    <property type="match status" value="1"/>
</dbReference>
<feature type="transmembrane region" description="Helical" evidence="2">
    <location>
        <begin position="240"/>
        <end position="263"/>
    </location>
</feature>